<dbReference type="AlphaFoldDB" id="A0AAV7HA99"/>
<accession>A0AAV7HA99</accession>
<reference evidence="1 2" key="1">
    <citation type="journal article" date="2021" name="Hortic Res">
        <title>Chromosome-scale assembly of the Dendrobium chrysotoxum genome enhances the understanding of orchid evolution.</title>
        <authorList>
            <person name="Zhang Y."/>
            <person name="Zhang G.Q."/>
            <person name="Zhang D."/>
            <person name="Liu X.D."/>
            <person name="Xu X.Y."/>
            <person name="Sun W.H."/>
            <person name="Yu X."/>
            <person name="Zhu X."/>
            <person name="Wang Z.W."/>
            <person name="Zhao X."/>
            <person name="Zhong W.Y."/>
            <person name="Chen H."/>
            <person name="Yin W.L."/>
            <person name="Huang T."/>
            <person name="Niu S.C."/>
            <person name="Liu Z.J."/>
        </authorList>
    </citation>
    <scope>NUCLEOTIDE SEQUENCE [LARGE SCALE GENOMIC DNA]</scope>
    <source>
        <strain evidence="1">Lindl</strain>
    </source>
</reference>
<keyword evidence="2" id="KW-1185">Reference proteome</keyword>
<proteinExistence type="predicted"/>
<comment type="caution">
    <text evidence="1">The sequence shown here is derived from an EMBL/GenBank/DDBJ whole genome shotgun (WGS) entry which is preliminary data.</text>
</comment>
<organism evidence="1 2">
    <name type="scientific">Dendrobium chrysotoxum</name>
    <name type="common">Orchid</name>
    <dbReference type="NCBI Taxonomy" id="161865"/>
    <lineage>
        <taxon>Eukaryota</taxon>
        <taxon>Viridiplantae</taxon>
        <taxon>Streptophyta</taxon>
        <taxon>Embryophyta</taxon>
        <taxon>Tracheophyta</taxon>
        <taxon>Spermatophyta</taxon>
        <taxon>Magnoliopsida</taxon>
        <taxon>Liliopsida</taxon>
        <taxon>Asparagales</taxon>
        <taxon>Orchidaceae</taxon>
        <taxon>Epidendroideae</taxon>
        <taxon>Malaxideae</taxon>
        <taxon>Dendrobiinae</taxon>
        <taxon>Dendrobium</taxon>
    </lineage>
</organism>
<evidence type="ECO:0000313" key="2">
    <source>
        <dbReference type="Proteomes" id="UP000775213"/>
    </source>
</evidence>
<sequence length="89" mass="9766">MVILCPAISIDRVLIDGFASPPLCSAVRSQPSPSSGSARDLIRSHINSRAESCKEYNSVAFSGILLAIRAWNLQYCGGDPIWCYKNLFF</sequence>
<gene>
    <name evidence="1" type="ORF">IEQ34_005939</name>
</gene>
<protein>
    <submittedName>
        <fullName evidence="1">Uncharacterized protein</fullName>
    </submittedName>
</protein>
<evidence type="ECO:0000313" key="1">
    <source>
        <dbReference type="EMBL" id="KAH0465836.1"/>
    </source>
</evidence>
<dbReference type="Proteomes" id="UP000775213">
    <property type="component" value="Unassembled WGS sequence"/>
</dbReference>
<dbReference type="EMBL" id="JAGFBR010000006">
    <property type="protein sequence ID" value="KAH0465836.1"/>
    <property type="molecule type" value="Genomic_DNA"/>
</dbReference>
<name>A0AAV7HA99_DENCH</name>